<dbReference type="SUPFAM" id="SSF51905">
    <property type="entry name" value="FAD/NAD(P)-binding domain"/>
    <property type="match status" value="1"/>
</dbReference>
<evidence type="ECO:0000259" key="10">
    <source>
        <dbReference type="PROSITE" id="PS50934"/>
    </source>
</evidence>
<comment type="subcellular location">
    <subcellularLocation>
        <location evidence="2">Nucleus</location>
    </subcellularLocation>
</comment>
<gene>
    <name evidence="13" type="primary">LOC106820920</name>
</gene>
<dbReference type="InterPro" id="IPR036188">
    <property type="entry name" value="FAD/NAD-bd_sf"/>
</dbReference>
<dbReference type="InterPro" id="IPR011124">
    <property type="entry name" value="Znf_CW"/>
</dbReference>
<evidence type="ECO:0000256" key="8">
    <source>
        <dbReference type="ARBA" id="ARBA00022833"/>
    </source>
</evidence>
<accession>A0ABM1F985</accession>
<protein>
    <submittedName>
        <fullName evidence="13">Lysine-specific histone demethylase 1B-like isoform X1</fullName>
    </submittedName>
</protein>
<evidence type="ECO:0000259" key="11">
    <source>
        <dbReference type="PROSITE" id="PS51050"/>
    </source>
</evidence>
<keyword evidence="7" id="KW-0274">FAD</keyword>
<dbReference type="Gene3D" id="3.90.660.10">
    <property type="match status" value="1"/>
</dbReference>
<dbReference type="InterPro" id="IPR036388">
    <property type="entry name" value="WH-like_DNA-bd_sf"/>
</dbReference>
<dbReference type="PROSITE" id="PS51050">
    <property type="entry name" value="ZF_CW"/>
    <property type="match status" value="1"/>
</dbReference>
<evidence type="ECO:0000256" key="1">
    <source>
        <dbReference type="ARBA" id="ARBA00001974"/>
    </source>
</evidence>
<dbReference type="Gene3D" id="3.50.50.60">
    <property type="entry name" value="FAD/NAD(P)-binding domain"/>
    <property type="match status" value="1"/>
</dbReference>
<dbReference type="PROSITE" id="PS50934">
    <property type="entry name" value="SWIRM"/>
    <property type="match status" value="1"/>
</dbReference>
<evidence type="ECO:0000313" key="13">
    <source>
        <dbReference type="RefSeq" id="XP_014681006.1"/>
    </source>
</evidence>
<keyword evidence="4" id="KW-0285">Flavoprotein</keyword>
<dbReference type="InterPro" id="IPR002937">
    <property type="entry name" value="Amino_oxidase"/>
</dbReference>
<evidence type="ECO:0000256" key="3">
    <source>
        <dbReference type="ARBA" id="ARBA00005995"/>
    </source>
</evidence>
<keyword evidence="8" id="KW-0862">Zinc</keyword>
<dbReference type="PANTHER" id="PTHR10742">
    <property type="entry name" value="FLAVIN MONOAMINE OXIDASE"/>
    <property type="match status" value="1"/>
</dbReference>
<evidence type="ECO:0000256" key="4">
    <source>
        <dbReference type="ARBA" id="ARBA00022630"/>
    </source>
</evidence>
<dbReference type="Gene3D" id="3.30.40.100">
    <property type="match status" value="1"/>
</dbReference>
<evidence type="ECO:0000256" key="7">
    <source>
        <dbReference type="ARBA" id="ARBA00022827"/>
    </source>
</evidence>
<dbReference type="RefSeq" id="XP_014681006.1">
    <property type="nucleotide sequence ID" value="XM_014825520.1"/>
</dbReference>
<dbReference type="InterPro" id="IPR009057">
    <property type="entry name" value="Homeodomain-like_sf"/>
</dbReference>
<dbReference type="Gene3D" id="1.10.10.10">
    <property type="entry name" value="Winged helix-like DNA-binding domain superfamily/Winged helix DNA-binding domain"/>
    <property type="match status" value="1"/>
</dbReference>
<sequence length="841" mass="93940">MSGRVKRKSLKALAAEGHEEFFPSAVSALKRKQRLEDSVVPLGPAPDNSIKEVGANISSPVPQKPADPPKQIRTCGKAGCAAEIPICFVGASDRCAGMSYTSRWYHLTSGEHFCNDCFDHFYRNTKPGFQAYCHWRDEWAANGKTEPTLKLYMQDQHLPYWVQCTKPDCTKWRQLSREVEITVEFIQSYYCGKKINGKKENPDACSVSEDHRVAQVYDPYWMHAVVQPPLLKHSPAAEFLVSYYPDGVGMSATGSVVPVTSRIDGSSIAPEDLWKMYHPGDVNKNFQPFYQPGEQGKALSVRPDIMEYDEVHEFPEYVREQAMYLGIRNLVVSLWYRNCKEWLTPRRCAEHLICRGLVRLLCVEELKRVLEFLTRKGIVNIGLLSPPQDCAAIPRQYSNENVIVIGAGTAGLAAARQLQNFGAKVTVLEARDRIGGRITDDSSLGLTVGRGAQIVNGCVNNPVTIMCEQAGAPVKTISERCSLFGETGERVSDKANRRIDFHFNAVLDAVGEWRKDKRPSNDVALYDKLMEMHGNFKEETQLNFSGVMVEEQLIGFHVSNLEYACGSRIDDVSALNWDQNESFAQFTGDHALLPHGYSTLLTRLAAGLNVELNTEVTSVDYTGELVVVRSTTGQEWTPTKVLVTLPLALLQEGTMKFNPPLSEEKQQALVHLGAGCIEKVALKFTHRFWQKRLNDEDFFGHVPSCQDSRGLFSVFFDLTAEGGSDYVLVSHISGPALNLIKDKTDQQVVDMATDVLRKLFPEETISDPTSYIVTHWRDDKYSKMAYSYVATGGQGEAYTVLAEEIDKKVYFAGEATNRHFPQTVTGAYLSGIREVAKMATP</sequence>
<dbReference type="Pfam" id="PF01593">
    <property type="entry name" value="Amino_oxidase"/>
    <property type="match status" value="1"/>
</dbReference>
<organism evidence="12 13">
    <name type="scientific">Priapulus caudatus</name>
    <name type="common">Priapulid worm</name>
    <dbReference type="NCBI Taxonomy" id="37621"/>
    <lineage>
        <taxon>Eukaryota</taxon>
        <taxon>Metazoa</taxon>
        <taxon>Ecdysozoa</taxon>
        <taxon>Scalidophora</taxon>
        <taxon>Priapulida</taxon>
        <taxon>Priapulimorpha</taxon>
        <taxon>Priapulimorphida</taxon>
        <taxon>Priapulidae</taxon>
        <taxon>Priapulus</taxon>
    </lineage>
</organism>
<dbReference type="SUPFAM" id="SSF46689">
    <property type="entry name" value="Homeodomain-like"/>
    <property type="match status" value="1"/>
</dbReference>
<dbReference type="GeneID" id="106820920"/>
<evidence type="ECO:0000256" key="2">
    <source>
        <dbReference type="ARBA" id="ARBA00004123"/>
    </source>
</evidence>
<name>A0ABM1F985_PRICU</name>
<keyword evidence="12" id="KW-1185">Reference proteome</keyword>
<dbReference type="InterPro" id="IPR050281">
    <property type="entry name" value="Flavin_monoamine_oxidase"/>
</dbReference>
<proteinExistence type="inferred from homology"/>
<feature type="domain" description="SWIRM" evidence="10">
    <location>
        <begin position="292"/>
        <end position="390"/>
    </location>
</feature>
<keyword evidence="9" id="KW-0560">Oxidoreductase</keyword>
<keyword evidence="5" id="KW-0479">Metal-binding</keyword>
<dbReference type="Pfam" id="PF04433">
    <property type="entry name" value="SWIRM"/>
    <property type="match status" value="1"/>
</dbReference>
<keyword evidence="6" id="KW-0863">Zinc-finger</keyword>
<comment type="cofactor">
    <cofactor evidence="1">
        <name>FAD</name>
        <dbReference type="ChEBI" id="CHEBI:57692"/>
    </cofactor>
</comment>
<dbReference type="SUPFAM" id="SSF54373">
    <property type="entry name" value="FAD-linked reductases, C-terminal domain"/>
    <property type="match status" value="1"/>
</dbReference>
<evidence type="ECO:0000256" key="5">
    <source>
        <dbReference type="ARBA" id="ARBA00022723"/>
    </source>
</evidence>
<evidence type="ECO:0000256" key="6">
    <source>
        <dbReference type="ARBA" id="ARBA00022771"/>
    </source>
</evidence>
<dbReference type="Pfam" id="PF07496">
    <property type="entry name" value="zf-CW"/>
    <property type="match status" value="1"/>
</dbReference>
<dbReference type="Proteomes" id="UP000695022">
    <property type="component" value="Unplaced"/>
</dbReference>
<feature type="domain" description="CW-type" evidence="11">
    <location>
        <begin position="155"/>
        <end position="213"/>
    </location>
</feature>
<dbReference type="InterPro" id="IPR007526">
    <property type="entry name" value="SWIRM"/>
</dbReference>
<comment type="similarity">
    <text evidence="3">Belongs to the flavin monoamine oxidase family.</text>
</comment>
<dbReference type="PANTHER" id="PTHR10742:SF410">
    <property type="entry name" value="LYSINE-SPECIFIC HISTONE DEMETHYLASE 2"/>
    <property type="match status" value="1"/>
</dbReference>
<evidence type="ECO:0000256" key="9">
    <source>
        <dbReference type="ARBA" id="ARBA00023002"/>
    </source>
</evidence>
<evidence type="ECO:0000313" key="12">
    <source>
        <dbReference type="Proteomes" id="UP000695022"/>
    </source>
</evidence>
<reference evidence="13" key="1">
    <citation type="submission" date="2025-08" db="UniProtKB">
        <authorList>
            <consortium name="RefSeq"/>
        </authorList>
    </citation>
    <scope>IDENTIFICATION</scope>
</reference>